<protein>
    <submittedName>
        <fullName evidence="2">Uncharacterized protein</fullName>
    </submittedName>
</protein>
<reference evidence="2 3" key="1">
    <citation type="submission" date="2014-07" db="EMBL/GenBank/DDBJ databases">
        <title>Expanding our view of genomic diversity in Candidatus Accumulibacter clades.</title>
        <authorList>
            <person name="Skennerton C.T."/>
            <person name="Barr J.J."/>
            <person name="Slater F.R."/>
            <person name="Bond P.L."/>
            <person name="Tyson G.W."/>
        </authorList>
    </citation>
    <scope>NUCLEOTIDE SEQUENCE [LARGE SCALE GENOMIC DNA]</scope>
    <source>
        <strain evidence="3">SK-01</strain>
    </source>
</reference>
<feature type="region of interest" description="Disordered" evidence="1">
    <location>
        <begin position="95"/>
        <end position="119"/>
    </location>
</feature>
<feature type="compositionally biased region" description="Basic and acidic residues" evidence="1">
    <location>
        <begin position="101"/>
        <end position="110"/>
    </location>
</feature>
<evidence type="ECO:0000313" key="2">
    <source>
        <dbReference type="EMBL" id="KFB67892.1"/>
    </source>
</evidence>
<evidence type="ECO:0000256" key="1">
    <source>
        <dbReference type="SAM" id="MobiDB-lite"/>
    </source>
</evidence>
<proteinExistence type="predicted"/>
<name>A0A084XZJ8_9PROT</name>
<sequence>MPVVEDVFDGVVQKPLHGELDVDDVLVVSQHQCFLEHLVFFAAAITDLDGAHAGDVDQFMRLDRIGQSPAQTWVGTLLVAAKLEHDASLRGVDNVETAGQPDHHDQRQEQADAAAEEPVVELDRRTKVAAITALIAATTPLVENPRQLAIEVAP</sequence>
<organism evidence="2 3">
    <name type="scientific">Candidatus Accumulibacter vicinus</name>
    <dbReference type="NCBI Taxonomy" id="2954382"/>
    <lineage>
        <taxon>Bacteria</taxon>
        <taxon>Pseudomonadati</taxon>
        <taxon>Pseudomonadota</taxon>
        <taxon>Betaproteobacteria</taxon>
        <taxon>Candidatus Accumulibacter</taxon>
    </lineage>
</organism>
<dbReference type="Proteomes" id="UP000019812">
    <property type="component" value="Unassembled WGS sequence"/>
</dbReference>
<evidence type="ECO:0000313" key="3">
    <source>
        <dbReference type="Proteomes" id="UP000019812"/>
    </source>
</evidence>
<gene>
    <name evidence="2" type="ORF">CAPSK01_002480</name>
</gene>
<dbReference type="EMBL" id="JDSS02000024">
    <property type="protein sequence ID" value="KFB67892.1"/>
    <property type="molecule type" value="Genomic_DNA"/>
</dbReference>
<accession>A0A084XZJ8</accession>
<comment type="caution">
    <text evidence="2">The sequence shown here is derived from an EMBL/GenBank/DDBJ whole genome shotgun (WGS) entry which is preliminary data.</text>
</comment>
<dbReference type="AlphaFoldDB" id="A0A084XZJ8"/>